<accession>A0A941VY31</accession>
<keyword evidence="1" id="KW-0472">Membrane</keyword>
<dbReference type="EMBL" id="JAANXD010000002">
    <property type="protein sequence ID" value="MBS1257037.1"/>
    <property type="molecule type" value="Genomic_DNA"/>
</dbReference>
<gene>
    <name evidence="2" type="ORF">MAG551_00072</name>
</gene>
<name>A0A941VY31_9BACT</name>
<evidence type="ECO:0000256" key="1">
    <source>
        <dbReference type="SAM" id="Phobius"/>
    </source>
</evidence>
<evidence type="ECO:0000313" key="2">
    <source>
        <dbReference type="EMBL" id="MBS1257037.1"/>
    </source>
</evidence>
<organism evidence="2 3">
    <name type="scientific">Candidatus Scalindua arabica</name>
    <dbReference type="NCBI Taxonomy" id="1127984"/>
    <lineage>
        <taxon>Bacteria</taxon>
        <taxon>Pseudomonadati</taxon>
        <taxon>Planctomycetota</taxon>
        <taxon>Candidatus Brocadiia</taxon>
        <taxon>Candidatus Brocadiales</taxon>
        <taxon>Candidatus Scalinduaceae</taxon>
        <taxon>Candidatus Scalindua</taxon>
    </lineage>
</organism>
<evidence type="ECO:0000313" key="3">
    <source>
        <dbReference type="Proteomes" id="UP000722750"/>
    </source>
</evidence>
<dbReference type="Proteomes" id="UP000722750">
    <property type="component" value="Unassembled WGS sequence"/>
</dbReference>
<reference evidence="2" key="1">
    <citation type="journal article" date="2021" name="ISME J.">
        <title>Fine-scale metabolic discontinuity in a stratified prokaryote microbiome of a Red Sea deep halocline.</title>
        <authorList>
            <person name="Michoud G."/>
            <person name="Ngugi D.K."/>
            <person name="Barozzi A."/>
            <person name="Merlino G."/>
            <person name="Calleja M.L."/>
            <person name="Delgado-Huertas A."/>
            <person name="Moran X.A.G."/>
            <person name="Daffonchio D."/>
        </authorList>
    </citation>
    <scope>NUCLEOTIDE SEQUENCE</scope>
    <source>
        <strain evidence="2">SuakinDeep_MAG55_1</strain>
    </source>
</reference>
<protein>
    <submittedName>
        <fullName evidence="2">Uncharacterized protein</fullName>
    </submittedName>
</protein>
<keyword evidence="1" id="KW-1133">Transmembrane helix</keyword>
<keyword evidence="1" id="KW-0812">Transmembrane</keyword>
<proteinExistence type="predicted"/>
<comment type="caution">
    <text evidence="2">The sequence shown here is derived from an EMBL/GenBank/DDBJ whole genome shotgun (WGS) entry which is preliminary data.</text>
</comment>
<sequence>MPVLSAYTPLNLNFINWALLVEIDEAEAFAPIHYVEKMMTIFGSIIGAITIVYIFLVNRRRNQQIHSETLEESKT</sequence>
<feature type="transmembrane region" description="Helical" evidence="1">
    <location>
        <begin position="38"/>
        <end position="57"/>
    </location>
</feature>
<dbReference type="AlphaFoldDB" id="A0A941VY31"/>